<organism evidence="2 3">
    <name type="scientific">Acinetobacter baumannii</name>
    <dbReference type="NCBI Taxonomy" id="470"/>
    <lineage>
        <taxon>Bacteria</taxon>
        <taxon>Pseudomonadati</taxon>
        <taxon>Pseudomonadota</taxon>
        <taxon>Gammaproteobacteria</taxon>
        <taxon>Moraxellales</taxon>
        <taxon>Moraxellaceae</taxon>
        <taxon>Acinetobacter</taxon>
        <taxon>Acinetobacter calcoaceticus/baumannii complex</taxon>
    </lineage>
</organism>
<dbReference type="EMBL" id="WPIP01000047">
    <property type="protein sequence ID" value="MVM91520.1"/>
    <property type="molecule type" value="Genomic_DNA"/>
</dbReference>
<evidence type="ECO:0000313" key="3">
    <source>
        <dbReference type="Proteomes" id="UP000439424"/>
    </source>
</evidence>
<evidence type="ECO:0000256" key="1">
    <source>
        <dbReference type="SAM" id="MobiDB-lite"/>
    </source>
</evidence>
<proteinExistence type="predicted"/>
<feature type="compositionally biased region" description="Polar residues" evidence="1">
    <location>
        <begin position="100"/>
        <end position="113"/>
    </location>
</feature>
<feature type="compositionally biased region" description="Polar residues" evidence="1">
    <location>
        <begin position="82"/>
        <end position="92"/>
    </location>
</feature>
<reference evidence="2 3" key="1">
    <citation type="submission" date="2019-11" db="EMBL/GenBank/DDBJ databases">
        <title>Multidrug-resistant Acinetobacter baumannii moving toward extensively drug-resistant over fifteen years in South of Brazil.</title>
        <authorList>
            <person name="Fedrigo N.H."/>
            <person name="Cerdeira L."/>
            <person name="Fuga B."/>
            <person name="Marini P.V.B."/>
            <person name="Shinohara D.R."/>
            <person name="Carrara-Marroni F.E."/>
            <person name="Lincopan N."/>
            <person name="Tognim M.C.B."/>
        </authorList>
    </citation>
    <scope>NUCLEOTIDE SEQUENCE [LARGE SCALE GENOMIC DNA]</scope>
    <source>
        <strain evidence="2 3">Ac576</strain>
    </source>
</reference>
<name>A0A1S2FMY3_ACIBA</name>
<gene>
    <name evidence="2" type="ORF">GNY86_08320</name>
</gene>
<accession>A0A1S2FMY3</accession>
<protein>
    <submittedName>
        <fullName evidence="2">Uncharacterized protein</fullName>
    </submittedName>
</protein>
<feature type="region of interest" description="Disordered" evidence="1">
    <location>
        <begin position="76"/>
        <end position="131"/>
    </location>
</feature>
<feature type="compositionally biased region" description="Low complexity" evidence="1">
    <location>
        <begin position="114"/>
        <end position="129"/>
    </location>
</feature>
<sequence>MARKIEYSEEIWNRLKEVYESSPKITWQALVDQVGEELGCEMPSPSVVRRKALAEKWKKKAKSLVKKTAQELNKEIKKLTKKNNGQENTQTTDKSEKSDSQNSVKKTSNIAEFNSQNSKNNGHNNGGRSTVNENYLKSALVVKNNRIRAHKLGELITDTIDSVIHIRDEVLNLNNPTEEQLALVKFKMGLICQVVDLNVKQSISISNIAKTEAMFWGLDVDDLKDQSEVQARRSSVISGAEERMAIAKANMKKKKEEAFMRKLALIEAGEVEPEDEKSEN</sequence>
<dbReference type="AlphaFoldDB" id="A0A1S2FMY3"/>
<evidence type="ECO:0000313" key="2">
    <source>
        <dbReference type="EMBL" id="MVM91520.1"/>
    </source>
</evidence>
<comment type="caution">
    <text evidence="2">The sequence shown here is derived from an EMBL/GenBank/DDBJ whole genome shotgun (WGS) entry which is preliminary data.</text>
</comment>
<dbReference type="Proteomes" id="UP000439424">
    <property type="component" value="Unassembled WGS sequence"/>
</dbReference>
<dbReference type="RefSeq" id="WP_023187833.1">
    <property type="nucleotide sequence ID" value="NZ_CP033869.1"/>
</dbReference>